<gene>
    <name evidence="1" type="ORF">DBNMADNA_00019</name>
</gene>
<accession>A0A7T8EKB1</accession>
<reference evidence="1 2" key="1">
    <citation type="submission" date="2020-12" db="EMBL/GenBank/DDBJ databases">
        <title>Isolation and characterisation of bacteriophages with activity against invasive non-typhoidal Salmonella causing bloodstream infection in Malawi.</title>
        <authorList>
            <person name="Rodwell E.V."/>
            <person name="Wenner N."/>
            <person name="Pulford C.V."/>
            <person name="Cai Y."/>
            <person name="Bowers-Barnard A."/>
            <person name="Beckett A."/>
            <person name="Rigby J."/>
            <person name="Picton D."/>
            <person name="Blower T.R."/>
            <person name="Feasey N.A."/>
            <person name="Hinton J.C.D."/>
            <person name="Perez-Sepulveda B."/>
        </authorList>
    </citation>
    <scope>NUCLEOTIDE SEQUENCE [LARGE SCALE GENOMIC DNA]</scope>
</reference>
<organism evidence="1 2">
    <name type="scientific">Salmonella phage vB_SenS_ER23</name>
    <dbReference type="NCBI Taxonomy" id="2801568"/>
    <lineage>
        <taxon>Viruses</taxon>
        <taxon>Duplodnaviria</taxon>
        <taxon>Heunggongvirae</taxon>
        <taxon>Uroviricota</taxon>
        <taxon>Caudoviricetes</taxon>
        <taxon>Sarkviridae</taxon>
        <taxon>Guernseyvirinae</taxon>
        <taxon>Jerseyvirus</taxon>
        <taxon>Jerseyvirus ER23</taxon>
    </lineage>
</organism>
<dbReference type="Proteomes" id="UP000595555">
    <property type="component" value="Segment"/>
</dbReference>
<proteinExistence type="predicted"/>
<name>A0A7T8EKB1_9CAUD</name>
<protein>
    <submittedName>
        <fullName evidence="1">Uncharacterized protein</fullName>
    </submittedName>
</protein>
<keyword evidence="2" id="KW-1185">Reference proteome</keyword>
<sequence>MFKKGQLVRGTVSERYYRVLCGYEMRLLVEDVRSNHVGWIGVPFVEPIGNNYTAKDSKESAPVILGVLKEVAVYGQGFSGHGPHLGAVAGTAGSL</sequence>
<evidence type="ECO:0000313" key="1">
    <source>
        <dbReference type="EMBL" id="QQO88090.1"/>
    </source>
</evidence>
<evidence type="ECO:0000313" key="2">
    <source>
        <dbReference type="Proteomes" id="UP000595555"/>
    </source>
</evidence>
<dbReference type="EMBL" id="MW355465">
    <property type="protein sequence ID" value="QQO88090.1"/>
    <property type="molecule type" value="Genomic_DNA"/>
</dbReference>